<dbReference type="InterPro" id="IPR016997">
    <property type="entry name" value="UCP032442"/>
</dbReference>
<dbReference type="AlphaFoldDB" id="A0A164QP85"/>
<feature type="domain" description="Peptidase C39-like" evidence="1">
    <location>
        <begin position="40"/>
        <end position="206"/>
    </location>
</feature>
<evidence type="ECO:0000313" key="2">
    <source>
        <dbReference type="EMBL" id="KZD71983.1"/>
    </source>
</evidence>
<dbReference type="Pfam" id="PF13529">
    <property type="entry name" value="Peptidase_C39_2"/>
    <property type="match status" value="1"/>
</dbReference>
<protein>
    <recommendedName>
        <fullName evidence="1">Peptidase C39-like domain-containing protein</fullName>
    </recommendedName>
</protein>
<dbReference type="EMBL" id="LJKE01000015">
    <property type="protein sequence ID" value="KZD71983.1"/>
    <property type="molecule type" value="Genomic_DNA"/>
</dbReference>
<dbReference type="CDD" id="cd02549">
    <property type="entry name" value="Peptidase_C39A"/>
    <property type="match status" value="1"/>
</dbReference>
<dbReference type="Proteomes" id="UP000076482">
    <property type="component" value="Unassembled WGS sequence"/>
</dbReference>
<dbReference type="PANTHER" id="PTHR37806">
    <property type="entry name" value="LMO0724 PROTEIN"/>
    <property type="match status" value="1"/>
</dbReference>
<dbReference type="InterPro" id="IPR039564">
    <property type="entry name" value="Peptidase_C39-like"/>
</dbReference>
<dbReference type="Gene3D" id="3.90.70.10">
    <property type="entry name" value="Cysteine proteinases"/>
    <property type="match status" value="1"/>
</dbReference>
<dbReference type="PIRSF" id="PIRSF032442">
    <property type="entry name" value="UCP032442"/>
    <property type="match status" value="1"/>
</dbReference>
<accession>A0A164QP85</accession>
<dbReference type="InterPro" id="IPR038765">
    <property type="entry name" value="Papain-like_cys_pep_sf"/>
</dbReference>
<organism evidence="2 3">
    <name type="scientific">Bacillus cereus</name>
    <dbReference type="NCBI Taxonomy" id="1396"/>
    <lineage>
        <taxon>Bacteria</taxon>
        <taxon>Bacillati</taxon>
        <taxon>Bacillota</taxon>
        <taxon>Bacilli</taxon>
        <taxon>Bacillales</taxon>
        <taxon>Bacillaceae</taxon>
        <taxon>Bacillus</taxon>
        <taxon>Bacillus cereus group</taxon>
    </lineage>
</organism>
<sequence>MKKLLIVMFCLFVVGCSWGDVKRETMKKVHAVWIPKSKLLDVPHIQQLPELPRGCEVTSLAMLLQFKGVDVNKMELAKRINRDETPYQIKRNGDIHFGNPNVGFVGDMYSFDKPGLGVYHEPIYALANDYIPNAWEDLTGSDFSEVEKAIADDKPVWVIVTSTFDTVEEKYWTEWHTKQGVIKVTKKEHAVIITGYDEDSVYVNDPLSTKNRKLDKKAFIRGWEQFGSQAITLY</sequence>
<dbReference type="SUPFAM" id="SSF54001">
    <property type="entry name" value="Cysteine proteinases"/>
    <property type="match status" value="1"/>
</dbReference>
<proteinExistence type="predicted"/>
<reference evidence="2 3" key="1">
    <citation type="submission" date="2015-09" db="EMBL/GenBank/DDBJ databases">
        <title>Bacillus cereus food isolates.</title>
        <authorList>
            <person name="Boekhorst J."/>
        </authorList>
    </citation>
    <scope>NUCLEOTIDE SEQUENCE [LARGE SCALE GENOMIC DNA]</scope>
    <source>
        <strain evidence="2 3">B4088</strain>
    </source>
</reference>
<gene>
    <name evidence="2" type="ORF">B4088_0444</name>
</gene>
<dbReference type="PATRIC" id="fig|1396.535.peg.4195"/>
<dbReference type="InterPro" id="IPR039563">
    <property type="entry name" value="Peptidase_C39_single_dom"/>
</dbReference>
<dbReference type="PROSITE" id="PS51257">
    <property type="entry name" value="PROKAR_LIPOPROTEIN"/>
    <property type="match status" value="1"/>
</dbReference>
<dbReference type="PANTHER" id="PTHR37806:SF1">
    <property type="entry name" value="PEPTIDASE C39-LIKE DOMAIN-CONTAINING PROTEIN"/>
    <property type="match status" value="1"/>
</dbReference>
<evidence type="ECO:0000313" key="3">
    <source>
        <dbReference type="Proteomes" id="UP000076482"/>
    </source>
</evidence>
<comment type="caution">
    <text evidence="2">The sequence shown here is derived from an EMBL/GenBank/DDBJ whole genome shotgun (WGS) entry which is preliminary data.</text>
</comment>
<evidence type="ECO:0000259" key="1">
    <source>
        <dbReference type="Pfam" id="PF13529"/>
    </source>
</evidence>
<name>A0A164QP85_BACCE</name>